<evidence type="ECO:0000313" key="15">
    <source>
        <dbReference type="Proteomes" id="UP000253868"/>
    </source>
</evidence>
<name>A0A345HQ81_9ACTN</name>
<evidence type="ECO:0000256" key="10">
    <source>
        <dbReference type="SAM" id="MobiDB-lite"/>
    </source>
</evidence>
<dbReference type="InterPro" id="IPR006311">
    <property type="entry name" value="TAT_signal"/>
</dbReference>
<dbReference type="EC" id="1.16.3.4" evidence="5"/>
<dbReference type="EMBL" id="CP031194">
    <property type="protein sequence ID" value="AXG78855.1"/>
    <property type="molecule type" value="Genomic_DNA"/>
</dbReference>
<dbReference type="Pfam" id="PF07731">
    <property type="entry name" value="Cu-oxidase_2"/>
    <property type="match status" value="1"/>
</dbReference>
<dbReference type="Proteomes" id="UP000253868">
    <property type="component" value="Chromosome"/>
</dbReference>
<dbReference type="SUPFAM" id="SSF49503">
    <property type="entry name" value="Cupredoxins"/>
    <property type="match status" value="3"/>
</dbReference>
<dbReference type="PROSITE" id="PS51318">
    <property type="entry name" value="TAT"/>
    <property type="match status" value="1"/>
</dbReference>
<dbReference type="KEGG" id="spad:DVK44_15390"/>
<dbReference type="Pfam" id="PF07732">
    <property type="entry name" value="Cu-oxidase_3"/>
    <property type="match status" value="2"/>
</dbReference>
<proteinExistence type="inferred from homology"/>
<comment type="similarity">
    <text evidence="1">Belongs to the multicopper oxidase family.</text>
</comment>
<dbReference type="PROSITE" id="PS00080">
    <property type="entry name" value="MULTICOPPER_OXIDASE2"/>
    <property type="match status" value="1"/>
</dbReference>
<accession>A0A345HQ81</accession>
<reference evidence="15" key="1">
    <citation type="submission" date="2018-07" db="EMBL/GenBank/DDBJ databases">
        <authorList>
            <person name="Zhao J."/>
        </authorList>
    </citation>
    <scope>NUCLEOTIDE SEQUENCE [LARGE SCALE GENOMIC DNA]</scope>
    <source>
        <strain evidence="15">GSSD-12</strain>
    </source>
</reference>
<evidence type="ECO:0000256" key="11">
    <source>
        <dbReference type="SAM" id="SignalP"/>
    </source>
</evidence>
<feature type="domain" description="Plastocyanin-like" evidence="13">
    <location>
        <begin position="181"/>
        <end position="238"/>
    </location>
</feature>
<evidence type="ECO:0000259" key="12">
    <source>
        <dbReference type="Pfam" id="PF07731"/>
    </source>
</evidence>
<keyword evidence="3" id="KW-0479">Metal-binding</keyword>
<comment type="catalytic activity">
    <reaction evidence="9">
        <text>4 Cu(+) + O2 + 4 H(+) = 4 Cu(2+) + 2 H2O</text>
        <dbReference type="Rhea" id="RHEA:30083"/>
        <dbReference type="ChEBI" id="CHEBI:15377"/>
        <dbReference type="ChEBI" id="CHEBI:15378"/>
        <dbReference type="ChEBI" id="CHEBI:15379"/>
        <dbReference type="ChEBI" id="CHEBI:29036"/>
        <dbReference type="ChEBI" id="CHEBI:49552"/>
        <dbReference type="EC" id="1.16.3.4"/>
    </reaction>
    <physiologicalReaction direction="left-to-right" evidence="9">
        <dbReference type="Rhea" id="RHEA:30084"/>
    </physiologicalReaction>
</comment>
<dbReference type="InterPro" id="IPR011707">
    <property type="entry name" value="Cu-oxidase-like_N"/>
</dbReference>
<dbReference type="PANTHER" id="PTHR48267:SF1">
    <property type="entry name" value="BILIRUBIN OXIDASE"/>
    <property type="match status" value="1"/>
</dbReference>
<evidence type="ECO:0000256" key="6">
    <source>
        <dbReference type="ARBA" id="ARBA00041027"/>
    </source>
</evidence>
<evidence type="ECO:0000256" key="3">
    <source>
        <dbReference type="ARBA" id="ARBA00022723"/>
    </source>
</evidence>
<sequence length="544" mass="60013">MNGTRRLSRRGFLAVTGGMTVAAAGGGTLAATASGGREVSGGRLAGRAELPRPFTVPLPVPTVARPVRTTGGVDRYEVTQRVADVEILPGLRTPVWGYDGLFPGPTFVGRSGRKVLVTVRNELPVPTSTHLHGGVTPPDSDGYPTDIVIPEGWRHDPHGQGGPGGPGGPDGHGGQDSQGGHGGMKMSPDAWTISRQTKRYDYPLDQEAATLWYHDHRMDFSAPQVWRGLAGFFLVRDAVEENLPLPSGDRDIPLMICDRAFEEDGSFRYPALDPSLTGRPGVEDAYTQGVMGDVTLVNGAPWPELEVDAVRYRLRLLNASNARRYRLRLEPGAPMTQVAGDCGLLPRPQRLDTVTLAPAERAEMVIDFKQWKPGDTVTLVNTLEDGAMRNVLRFRVARRAKDPSHLPTRLRDLRPLSASDAVATRRFDFRMTATDGGHAWTINGHPFDTERYLASPRLGTVERWRFTSDFHHPVHLHLAHFQVEARNGRPPAAHEGGWKDTVDVRPYETVDVLARFHGYRGRYMLHCHNLEHEDMAMMANFRVV</sequence>
<dbReference type="InterPro" id="IPR045087">
    <property type="entry name" value="Cu-oxidase_fam"/>
</dbReference>
<evidence type="ECO:0000259" key="13">
    <source>
        <dbReference type="Pfam" id="PF07732"/>
    </source>
</evidence>
<evidence type="ECO:0000256" key="7">
    <source>
        <dbReference type="ARBA" id="ARBA00042896"/>
    </source>
</evidence>
<keyword evidence="4" id="KW-0560">Oxidoreductase</keyword>
<dbReference type="InterPro" id="IPR011706">
    <property type="entry name" value="Cu-oxidase_C"/>
</dbReference>
<dbReference type="PANTHER" id="PTHR48267">
    <property type="entry name" value="CUPREDOXIN SUPERFAMILY PROTEIN"/>
    <property type="match status" value="1"/>
</dbReference>
<dbReference type="RefSeq" id="WP_114660192.1">
    <property type="nucleotide sequence ID" value="NZ_CP031194.1"/>
</dbReference>
<keyword evidence="11" id="KW-0732">Signal</keyword>
<dbReference type="OrthoDB" id="345021at2"/>
<evidence type="ECO:0000256" key="8">
    <source>
        <dbReference type="ARBA" id="ARBA00043090"/>
    </source>
</evidence>
<evidence type="ECO:0000256" key="2">
    <source>
        <dbReference type="ARBA" id="ARBA00011245"/>
    </source>
</evidence>
<organism evidence="14 15">
    <name type="scientific">Streptomyces paludis</name>
    <dbReference type="NCBI Taxonomy" id="2282738"/>
    <lineage>
        <taxon>Bacteria</taxon>
        <taxon>Bacillati</taxon>
        <taxon>Actinomycetota</taxon>
        <taxon>Actinomycetes</taxon>
        <taxon>Kitasatosporales</taxon>
        <taxon>Streptomycetaceae</taxon>
        <taxon>Streptomyces</taxon>
    </lineage>
</organism>
<feature type="chain" id="PRO_5039341978" description="Multicopper oxidase CueO" evidence="11">
    <location>
        <begin position="25"/>
        <end position="544"/>
    </location>
</feature>
<dbReference type="Gene3D" id="2.60.40.420">
    <property type="entry name" value="Cupredoxins - blue copper proteins"/>
    <property type="match status" value="3"/>
</dbReference>
<keyword evidence="15" id="KW-1185">Reference proteome</keyword>
<feature type="region of interest" description="Disordered" evidence="10">
    <location>
        <begin position="149"/>
        <end position="188"/>
    </location>
</feature>
<dbReference type="AlphaFoldDB" id="A0A345HQ81"/>
<evidence type="ECO:0000256" key="1">
    <source>
        <dbReference type="ARBA" id="ARBA00010609"/>
    </source>
</evidence>
<evidence type="ECO:0000313" key="14">
    <source>
        <dbReference type="EMBL" id="AXG78855.1"/>
    </source>
</evidence>
<evidence type="ECO:0000256" key="5">
    <source>
        <dbReference type="ARBA" id="ARBA00038978"/>
    </source>
</evidence>
<evidence type="ECO:0000256" key="9">
    <source>
        <dbReference type="ARBA" id="ARBA00048092"/>
    </source>
</evidence>
<feature type="signal peptide" evidence="11">
    <location>
        <begin position="1"/>
        <end position="24"/>
    </location>
</feature>
<dbReference type="GO" id="GO:0016491">
    <property type="term" value="F:oxidoreductase activity"/>
    <property type="evidence" value="ECO:0007669"/>
    <property type="project" value="UniProtKB-KW"/>
</dbReference>
<feature type="domain" description="Plastocyanin-like" evidence="12">
    <location>
        <begin position="430"/>
        <end position="543"/>
    </location>
</feature>
<feature type="domain" description="Plastocyanin-like" evidence="13">
    <location>
        <begin position="84"/>
        <end position="154"/>
    </location>
</feature>
<dbReference type="InterPro" id="IPR002355">
    <property type="entry name" value="Cu_oxidase_Cu_BS"/>
</dbReference>
<protein>
    <recommendedName>
        <fullName evidence="6">Multicopper oxidase CueO</fullName>
        <ecNumber evidence="5">1.16.3.4</ecNumber>
    </recommendedName>
    <alternativeName>
        <fullName evidence="7">Copper efflux oxidase</fullName>
    </alternativeName>
    <alternativeName>
        <fullName evidence="8">Cuprous oxidase</fullName>
    </alternativeName>
</protein>
<feature type="compositionally biased region" description="Gly residues" evidence="10">
    <location>
        <begin position="159"/>
        <end position="183"/>
    </location>
</feature>
<gene>
    <name evidence="14" type="ORF">DVK44_15390</name>
</gene>
<evidence type="ECO:0000256" key="4">
    <source>
        <dbReference type="ARBA" id="ARBA00023002"/>
    </source>
</evidence>
<dbReference type="GO" id="GO:0005507">
    <property type="term" value="F:copper ion binding"/>
    <property type="evidence" value="ECO:0007669"/>
    <property type="project" value="InterPro"/>
</dbReference>
<dbReference type="InterPro" id="IPR008972">
    <property type="entry name" value="Cupredoxin"/>
</dbReference>
<comment type="subunit">
    <text evidence="2">Monomer.</text>
</comment>